<evidence type="ECO:0000313" key="11">
    <source>
        <dbReference type="Proteomes" id="UP000000268"/>
    </source>
</evidence>
<dbReference type="GO" id="GO:0005886">
    <property type="term" value="C:plasma membrane"/>
    <property type="evidence" value="ECO:0007669"/>
    <property type="project" value="UniProtKB-SubCell"/>
</dbReference>
<evidence type="ECO:0000259" key="9">
    <source>
        <dbReference type="Pfam" id="PF12704"/>
    </source>
</evidence>
<evidence type="ECO:0000256" key="5">
    <source>
        <dbReference type="ARBA" id="ARBA00023136"/>
    </source>
</evidence>
<dbReference type="eggNOG" id="COG0577">
    <property type="taxonomic scope" value="Bacteria"/>
</dbReference>
<comment type="similarity">
    <text evidence="6">Belongs to the ABC-4 integral membrane protein family.</text>
</comment>
<sequence length="405" mass="42890">MDILESVKMASATLVANRLRSSLTMLGMIIGNASVIAMIAVGQGAQKYASGQFESLGPNILFIVPGTDKARRQTFEVPKTLVWADAKAIKEAVSAVQSVIPQLQNQLTTVYQGANTTALVMGTTDEYPIVRNHDVAKGRFLSPQDIQRGNLVAVLGTDLAKRLVGSENPIGKRIRIKNLNFEVVGLMEEKGSFLGSSQDDVIFIPISTMANRVVGSTSPFGTELTFISVSAKDEASIPSAEFQIRNLLRIRHKIIDEDDFTIRTQKQALEIIGNISGALTVMLAAIASISLLVGGIGIMNIMLVSVTERIQEIGLRKAIGASQSDILVQFMIEAIILSAVGGMIGTFVGVGGTVMVSSLTPLETGISVPAVMLAVGVSGGIGLFFGVVPARRAAQLDPIVALRSA</sequence>
<dbReference type="STRING" id="329726.AM1_0647"/>
<gene>
    <name evidence="10" type="ordered locus">AM1_0647</name>
</gene>
<proteinExistence type="inferred from homology"/>
<accession>B0CE62</accession>
<dbReference type="OrthoDB" id="9770099at2"/>
<feature type="transmembrane region" description="Helical" evidence="7">
    <location>
        <begin position="326"/>
        <end position="348"/>
    </location>
</feature>
<dbReference type="KEGG" id="amr:AM1_0647"/>
<dbReference type="Pfam" id="PF12704">
    <property type="entry name" value="MacB_PCD"/>
    <property type="match status" value="1"/>
</dbReference>
<feature type="transmembrane region" description="Helical" evidence="7">
    <location>
        <begin position="281"/>
        <end position="306"/>
    </location>
</feature>
<dbReference type="InterPro" id="IPR050250">
    <property type="entry name" value="Macrolide_Exporter_MacB"/>
</dbReference>
<evidence type="ECO:0000256" key="3">
    <source>
        <dbReference type="ARBA" id="ARBA00022692"/>
    </source>
</evidence>
<feature type="domain" description="ABC3 transporter permease C-terminal" evidence="8">
    <location>
        <begin position="285"/>
        <end position="398"/>
    </location>
</feature>
<feature type="transmembrane region" description="Helical" evidence="7">
    <location>
        <begin position="368"/>
        <end position="388"/>
    </location>
</feature>
<name>B0CE62_ACAM1</name>
<evidence type="ECO:0000313" key="10">
    <source>
        <dbReference type="EMBL" id="ABW25696.1"/>
    </source>
</evidence>
<dbReference type="PANTHER" id="PTHR30572">
    <property type="entry name" value="MEMBRANE COMPONENT OF TRANSPORTER-RELATED"/>
    <property type="match status" value="1"/>
</dbReference>
<dbReference type="RefSeq" id="WP_012161291.1">
    <property type="nucleotide sequence ID" value="NC_009925.1"/>
</dbReference>
<comment type="subcellular location">
    <subcellularLocation>
        <location evidence="1">Cell membrane</location>
        <topology evidence="1">Multi-pass membrane protein</topology>
    </subcellularLocation>
</comment>
<protein>
    <submittedName>
        <fullName evidence="10">ABC transporter, permease protein</fullName>
    </submittedName>
</protein>
<keyword evidence="11" id="KW-1185">Reference proteome</keyword>
<feature type="transmembrane region" description="Helical" evidence="7">
    <location>
        <begin position="21"/>
        <end position="42"/>
    </location>
</feature>
<evidence type="ECO:0000256" key="6">
    <source>
        <dbReference type="ARBA" id="ARBA00038076"/>
    </source>
</evidence>
<evidence type="ECO:0000259" key="8">
    <source>
        <dbReference type="Pfam" id="PF02687"/>
    </source>
</evidence>
<evidence type="ECO:0000256" key="2">
    <source>
        <dbReference type="ARBA" id="ARBA00022475"/>
    </source>
</evidence>
<keyword evidence="5 7" id="KW-0472">Membrane</keyword>
<keyword evidence="4 7" id="KW-1133">Transmembrane helix</keyword>
<organism evidence="10 11">
    <name type="scientific">Acaryochloris marina (strain MBIC 11017)</name>
    <dbReference type="NCBI Taxonomy" id="329726"/>
    <lineage>
        <taxon>Bacteria</taxon>
        <taxon>Bacillati</taxon>
        <taxon>Cyanobacteriota</taxon>
        <taxon>Cyanophyceae</taxon>
        <taxon>Acaryochloridales</taxon>
        <taxon>Acaryochloridaceae</taxon>
        <taxon>Acaryochloris</taxon>
    </lineage>
</organism>
<keyword evidence="3 7" id="KW-0812">Transmembrane</keyword>
<evidence type="ECO:0000256" key="1">
    <source>
        <dbReference type="ARBA" id="ARBA00004651"/>
    </source>
</evidence>
<reference evidence="10 11" key="1">
    <citation type="journal article" date="2008" name="Proc. Natl. Acad. Sci. U.S.A.">
        <title>Niche adaptation and genome expansion in the chlorophyll d-producing cyanobacterium Acaryochloris marina.</title>
        <authorList>
            <person name="Swingley W.D."/>
            <person name="Chen M."/>
            <person name="Cheung P.C."/>
            <person name="Conrad A.L."/>
            <person name="Dejesa L.C."/>
            <person name="Hao J."/>
            <person name="Honchak B.M."/>
            <person name="Karbach L.E."/>
            <person name="Kurdoglu A."/>
            <person name="Lahiri S."/>
            <person name="Mastrian S.D."/>
            <person name="Miyashita H."/>
            <person name="Page L."/>
            <person name="Ramakrishna P."/>
            <person name="Satoh S."/>
            <person name="Sattley W.M."/>
            <person name="Shimada Y."/>
            <person name="Taylor H.L."/>
            <person name="Tomo T."/>
            <person name="Tsuchiya T."/>
            <person name="Wang Z.T."/>
            <person name="Raymond J."/>
            <person name="Mimuro M."/>
            <person name="Blankenship R.E."/>
            <person name="Touchman J.W."/>
        </authorList>
    </citation>
    <scope>NUCLEOTIDE SEQUENCE [LARGE SCALE GENOMIC DNA]</scope>
    <source>
        <strain evidence="11">MBIC 11017</strain>
    </source>
</reference>
<dbReference type="AlphaFoldDB" id="B0CE62"/>
<dbReference type="GO" id="GO:0022857">
    <property type="term" value="F:transmembrane transporter activity"/>
    <property type="evidence" value="ECO:0007669"/>
    <property type="project" value="TreeGrafter"/>
</dbReference>
<keyword evidence="2" id="KW-1003">Cell membrane</keyword>
<feature type="domain" description="MacB-like periplasmic core" evidence="9">
    <location>
        <begin position="21"/>
        <end position="247"/>
    </location>
</feature>
<dbReference type="PANTHER" id="PTHR30572:SF4">
    <property type="entry name" value="ABC TRANSPORTER PERMEASE YTRF"/>
    <property type="match status" value="1"/>
</dbReference>
<dbReference type="HOGENOM" id="CLU_000604_8_0_3"/>
<evidence type="ECO:0000256" key="4">
    <source>
        <dbReference type="ARBA" id="ARBA00022989"/>
    </source>
</evidence>
<dbReference type="Pfam" id="PF02687">
    <property type="entry name" value="FtsX"/>
    <property type="match status" value="1"/>
</dbReference>
<evidence type="ECO:0000256" key="7">
    <source>
        <dbReference type="SAM" id="Phobius"/>
    </source>
</evidence>
<dbReference type="InterPro" id="IPR003838">
    <property type="entry name" value="ABC3_permease_C"/>
</dbReference>
<dbReference type="Proteomes" id="UP000000268">
    <property type="component" value="Chromosome"/>
</dbReference>
<dbReference type="EMBL" id="CP000828">
    <property type="protein sequence ID" value="ABW25696.1"/>
    <property type="molecule type" value="Genomic_DNA"/>
</dbReference>
<dbReference type="InterPro" id="IPR025857">
    <property type="entry name" value="MacB_PCD"/>
</dbReference>